<dbReference type="GO" id="GO:0005737">
    <property type="term" value="C:cytoplasm"/>
    <property type="evidence" value="ECO:0007669"/>
    <property type="project" value="TreeGrafter"/>
</dbReference>
<dbReference type="EMBL" id="LRBP01000030">
    <property type="protein sequence ID" value="OII71296.1"/>
    <property type="molecule type" value="Genomic_DNA"/>
</dbReference>
<dbReference type="PROSITE" id="PS51450">
    <property type="entry name" value="LRR"/>
    <property type="match status" value="3"/>
</dbReference>
<evidence type="ECO:0000256" key="2">
    <source>
        <dbReference type="ARBA" id="ARBA00022737"/>
    </source>
</evidence>
<name>A0A1J4MAP0_9CRYT</name>
<keyword evidence="5" id="KW-1185">Reference proteome</keyword>
<dbReference type="VEuPathDB" id="CryptoDB:cubi_01771"/>
<evidence type="ECO:0000313" key="5">
    <source>
        <dbReference type="Proteomes" id="UP000186176"/>
    </source>
</evidence>
<dbReference type="PANTHER" id="PTHR15454:SF56">
    <property type="entry name" value="PROTEIN PHOSPHATASE 1 REGULATORY SUBUNIT 7-RELATED"/>
    <property type="match status" value="1"/>
</dbReference>
<proteinExistence type="predicted"/>
<dbReference type="Gene3D" id="3.80.10.10">
    <property type="entry name" value="Ribonuclease Inhibitor"/>
    <property type="match status" value="2"/>
</dbReference>
<feature type="region of interest" description="Disordered" evidence="3">
    <location>
        <begin position="1278"/>
        <end position="1304"/>
    </location>
</feature>
<feature type="region of interest" description="Disordered" evidence="3">
    <location>
        <begin position="2123"/>
        <end position="2150"/>
    </location>
</feature>
<dbReference type="RefSeq" id="XP_028873167.1">
    <property type="nucleotide sequence ID" value="XM_029018783.1"/>
</dbReference>
<keyword evidence="2" id="KW-0677">Repeat</keyword>
<gene>
    <name evidence="4" type="ORF">cubi_01771</name>
</gene>
<evidence type="ECO:0000313" key="4">
    <source>
        <dbReference type="EMBL" id="OII71296.1"/>
    </source>
</evidence>
<dbReference type="InterPro" id="IPR032675">
    <property type="entry name" value="LRR_dom_sf"/>
</dbReference>
<dbReference type="SUPFAM" id="SSF52075">
    <property type="entry name" value="Outer arm dynein light chain 1"/>
    <property type="match status" value="1"/>
</dbReference>
<feature type="compositionally biased region" description="Acidic residues" evidence="3">
    <location>
        <begin position="1280"/>
        <end position="1302"/>
    </location>
</feature>
<dbReference type="SMART" id="SM00369">
    <property type="entry name" value="LRR_TYP"/>
    <property type="match status" value="3"/>
</dbReference>
<protein>
    <submittedName>
        <fullName evidence="4">Leucine-rich repeat-containing protein</fullName>
    </submittedName>
</protein>
<evidence type="ECO:0000256" key="1">
    <source>
        <dbReference type="ARBA" id="ARBA00022614"/>
    </source>
</evidence>
<dbReference type="InterPro" id="IPR001611">
    <property type="entry name" value="Leu-rich_rpt"/>
</dbReference>
<keyword evidence="1" id="KW-0433">Leucine-rich repeat</keyword>
<feature type="region of interest" description="Disordered" evidence="3">
    <location>
        <begin position="2220"/>
        <end position="2277"/>
    </location>
</feature>
<dbReference type="InterPro" id="IPR003591">
    <property type="entry name" value="Leu-rich_rpt_typical-subtyp"/>
</dbReference>
<reference evidence="4 5" key="1">
    <citation type="submission" date="2016-10" db="EMBL/GenBank/DDBJ databases">
        <title>Reductive evolution of mitochondrial metabolism and differential evolution of invasion-related proteins in Cryptosporidium.</title>
        <authorList>
            <person name="Liu S."/>
            <person name="Roellig D.M."/>
            <person name="Guo Y."/>
            <person name="Li N."/>
            <person name="Frace M.A."/>
            <person name="Tang K."/>
            <person name="Zhang L."/>
            <person name="Feng Y."/>
            <person name="Xiao L."/>
        </authorList>
    </citation>
    <scope>NUCLEOTIDE SEQUENCE [LARGE SCALE GENOMIC DNA]</scope>
    <source>
        <strain evidence="4">39726</strain>
    </source>
</reference>
<feature type="compositionally biased region" description="Acidic residues" evidence="3">
    <location>
        <begin position="2251"/>
        <end position="2266"/>
    </location>
</feature>
<comment type="caution">
    <text evidence="4">The sequence shown here is derived from an EMBL/GenBank/DDBJ whole genome shotgun (WGS) entry which is preliminary data.</text>
</comment>
<accession>A0A1J4MAP0</accession>
<feature type="compositionally biased region" description="Basic and acidic residues" evidence="3">
    <location>
        <begin position="2229"/>
        <end position="2243"/>
    </location>
</feature>
<dbReference type="GeneID" id="39978562"/>
<dbReference type="Proteomes" id="UP000186176">
    <property type="component" value="Unassembled WGS sequence"/>
</dbReference>
<dbReference type="OrthoDB" id="660555at2759"/>
<organism evidence="4 5">
    <name type="scientific">Cryptosporidium ubiquitum</name>
    <dbReference type="NCBI Taxonomy" id="857276"/>
    <lineage>
        <taxon>Eukaryota</taxon>
        <taxon>Sar</taxon>
        <taxon>Alveolata</taxon>
        <taxon>Apicomplexa</taxon>
        <taxon>Conoidasida</taxon>
        <taxon>Coccidia</taxon>
        <taxon>Eucoccidiorida</taxon>
        <taxon>Eimeriorina</taxon>
        <taxon>Cryptosporidiidae</taxon>
        <taxon>Cryptosporidium</taxon>
    </lineage>
</organism>
<evidence type="ECO:0000256" key="3">
    <source>
        <dbReference type="SAM" id="MobiDB-lite"/>
    </source>
</evidence>
<sequence length="2349" mass="269098">MSIQDNATEYVTELSKYEFFKLLGKGWKYKSHKVLDFSGQRFKLTTLRGTSNGLLNKYLNLSEIETIDLSNNDLVSLEDIFSLDDSLRFYSLINLNLMGNKISKFENPISLPYLIKLNISSNNLSELPDLTCLENLMYLNLSNNNIQINGSRKEAWKNISKCTKLRRLDLSYNNISISPSILGRLALMFKNSLTEFSIQGNPFCSIFPEYQSLIISCLPKLKYFNGRELTDLQRKRNMNFNFDLMDNYDDVYDLRQGSRYDATKILELGNIRSTNYGRIDILIELLEYLIDEGPSIQLCANILQGSETIYNETMKPWTTDYGGDLGDIDPFEARRFINLFSPSARLPSDRARETERFLELFALAIDRQEENPITQNSDFCKIWLLTALVRLIHIPAGGLAIGVSRLLGGLMNKKDVQSEVSYIISTLVFPALKGRQFSDPIVQTVFASVSILPHSRLLAMALNDHMGLILNYTSSYVRTEFHKPLMSILALVSLYKDNAIILSGYGVPTDLAGTLITLYLYSTPANINKGGFGEMGNQGQSLTVNRPKNEPFFKWSSTEHILSDQALDYISREISASGQLGRGDSFSIHKIAKLLSKKRNKQQTIYKGKQKETLNLNILPDFVKFTDFQQALIIFYLKIIRNCCLASEKASKACVDLGLHSNFLMPILSEFLSSGLTSKFDEKTSILCSEVIQTVNCFVESSKVALMQMIVNFHLIDWMLIPIKETPFGDPDVVFACMSTLLSICNRSEQVESIQYTPISESSSLIGKALNIYNGNIPLGTQFRIFGNGESFQVLNYIIQQMDFLNPQLEFLNGNQYFREMVSFYSSNIEDSNSSLKDSLEILKNANSDKVQKSIQAILNMIVFLFQNKTIGICSKVIEEIYRRGYCILFMRLLEIPGESVPISAIQILSMIDITEMDTISINELLRLLKIESLNKDSVKKSGSGDELALSESKDITSAENDLAFNILGPLWTHILNYIRRLINNKGSSNWYIFKETFAKDIGLIIFSGLKYSWNQFILNSPFKLVVNHLSNVNEVQIQDMFSILSSSRVIRALSRYKGFREYLRTPEIQSIFEYSLKKEEKYFAAFDPDTALEISWPGRSVDILLGTFKGQNRLSSSKKVAVRVLCRLADVLTGVSDEELFELEKSQLDYTLQFKKKTNSLIEGISTLESNFMNIISRESSMWDLTLEPFIEQLLFLDEMEFSDKLIQDEMFVEADGIIRVYLFLSNLIDDEFRDTKENSNNLIESFDNKKSIISTANTWAGILKGSIIIKEKRVSEKIEEEEDDDDEDEYDDDNAENEMDGENKGWRSIFNLKSNKEIGEGLEDHNIEDETGLPVLSGSDDQESLLYLSDSDVEIEEIADLDYEANPNEETIIIHPRARNIVHGVYNKYGPLTTGSIENDLKVSSSFIFDNIGGANSSNSISLTSTSLSSSEAVKAQNKLEGSGSVWKNIISATVNNHLAVAAFLRIIFVSIKSNTSLKLRNYAKKVMMKPYVLDGTAKLVLSCGILESHVASKFLIILSEIFELETNTNAASMDLLIPLYIGFWFINSILDTIVYILQQATKRHLKPEEQLLCTSLCKAIYSMLDSLGNIQFSRTESINEYGLEKSIRYFISPLLLNCLEQMVLFDIQVSIGSSHGSYMAHIPLMFSRKYILGKKEEMPETIIKLRELMRQYSSKSLSLLMEKSSKYRYYVVEGFTFQTIFRHFPLRRSFMFELMEHVNTLHFSKGVELFLSYYYERNERIIGVYPCYVFIQTKELRDYVKKEKKNKDSKHSDKKGNDISAGIAKYTGIDLSKVLGDNSDNEDPGPPPSIRSVLILTTNAYYIFERPKTVRNVVSTEQFKYKEDPIAIIKREYSDLKRIVRSFLGEQSAMLGWNCNSHYKSQNDKKLENIDETKEYNFTWRNTIYDIIIFDKIEDRDEMLNRIRKKSAEFLSMPLNIYNDFVSRSCLSHLLRIENVRAIQFALGEKIKPDEIKNPKIDKLYSLRPPDVKKKKFFIDEMIDTVSDLIFPPKRKSRFPIAPYPRAAILHDAEKAQLKLYVITINSVYEFLVDWRFWFCPDSNMLETGEDLYFRREMVIPPNVEISSLKEVNDDISGIQKRGLMNFLGILDKIPNQNVNIYGSELQDNDNETKDNKNENNKNSKTTKTNKEKIESKSIGISLKNFRSEFSTWYETRLKLAKENLFQKLRVFRIHRLRIAQFGPLEEPEVKLVYQLCPKKKKKRKKSKNKREMSKKDTENDAKTKNLKPTSSDEDPLLESDESDGDISDSKDATSKERKKLSRLTSLQIIFLDDSARERFKIGIAIVINELENSNDWKRRMVPVLNPPNLNKVQQKNYKNDKSVFSSFLL</sequence>
<feature type="compositionally biased region" description="Basic and acidic residues" evidence="3">
    <location>
        <begin position="2130"/>
        <end position="2141"/>
    </location>
</feature>
<dbReference type="PANTHER" id="PTHR15454">
    <property type="entry name" value="NISCHARIN RELATED"/>
    <property type="match status" value="1"/>
</dbReference>